<dbReference type="InterPro" id="IPR039422">
    <property type="entry name" value="MarR/SlyA-like"/>
</dbReference>
<dbReference type="GO" id="GO:0003677">
    <property type="term" value="F:DNA binding"/>
    <property type="evidence" value="ECO:0007669"/>
    <property type="project" value="UniProtKB-KW"/>
</dbReference>
<dbReference type="Proteomes" id="UP000320244">
    <property type="component" value="Unassembled WGS sequence"/>
</dbReference>
<dbReference type="GO" id="GO:0006950">
    <property type="term" value="P:response to stress"/>
    <property type="evidence" value="ECO:0007669"/>
    <property type="project" value="TreeGrafter"/>
</dbReference>
<dbReference type="AlphaFoldDB" id="A0A563DTQ1"/>
<comment type="caution">
    <text evidence="5">The sequence shown here is derived from an EMBL/GenBank/DDBJ whole genome shotgun (WGS) entry which is preliminary data.</text>
</comment>
<organism evidence="5 6">
    <name type="scientific">Leekyejoonella antrihumi</name>
    <dbReference type="NCBI Taxonomy" id="1660198"/>
    <lineage>
        <taxon>Bacteria</taxon>
        <taxon>Bacillati</taxon>
        <taxon>Actinomycetota</taxon>
        <taxon>Actinomycetes</taxon>
        <taxon>Micrococcales</taxon>
        <taxon>Dermacoccaceae</taxon>
        <taxon>Leekyejoonella</taxon>
    </lineage>
</organism>
<evidence type="ECO:0000256" key="2">
    <source>
        <dbReference type="ARBA" id="ARBA00023125"/>
    </source>
</evidence>
<protein>
    <submittedName>
        <fullName evidence="5">MarR family transcriptional regulator</fullName>
    </submittedName>
</protein>
<evidence type="ECO:0000256" key="3">
    <source>
        <dbReference type="ARBA" id="ARBA00023163"/>
    </source>
</evidence>
<keyword evidence="2" id="KW-0238">DNA-binding</keyword>
<dbReference type="RefSeq" id="WP_146320428.1">
    <property type="nucleotide sequence ID" value="NZ_VCQV01000044.1"/>
</dbReference>
<dbReference type="PANTHER" id="PTHR33164">
    <property type="entry name" value="TRANSCRIPTIONAL REGULATOR, MARR FAMILY"/>
    <property type="match status" value="1"/>
</dbReference>
<dbReference type="PANTHER" id="PTHR33164:SF57">
    <property type="entry name" value="MARR-FAMILY TRANSCRIPTIONAL REGULATOR"/>
    <property type="match status" value="1"/>
</dbReference>
<dbReference type="EMBL" id="VCQV01000044">
    <property type="protein sequence ID" value="TWP33303.1"/>
    <property type="molecule type" value="Genomic_DNA"/>
</dbReference>
<evidence type="ECO:0000259" key="4">
    <source>
        <dbReference type="SMART" id="SM00347"/>
    </source>
</evidence>
<dbReference type="Gene3D" id="1.10.10.10">
    <property type="entry name" value="Winged helix-like DNA-binding domain superfamily/Winged helix DNA-binding domain"/>
    <property type="match status" value="1"/>
</dbReference>
<proteinExistence type="predicted"/>
<dbReference type="SMART" id="SM00347">
    <property type="entry name" value="HTH_MARR"/>
    <property type="match status" value="1"/>
</dbReference>
<dbReference type="PROSITE" id="PS01117">
    <property type="entry name" value="HTH_MARR_1"/>
    <property type="match status" value="1"/>
</dbReference>
<dbReference type="InterPro" id="IPR023187">
    <property type="entry name" value="Tscrpt_reg_MarR-type_CS"/>
</dbReference>
<name>A0A563DTQ1_9MICO</name>
<reference evidence="5 6" key="2">
    <citation type="submission" date="2019-08" db="EMBL/GenBank/DDBJ databases">
        <title>Jejuicoccus antrihumi gen. nov., sp. nov., a new member of the family Dermacoccaceae isolated from a cave.</title>
        <authorList>
            <person name="Schumann P."/>
            <person name="Kim I.S."/>
        </authorList>
    </citation>
    <scope>NUCLEOTIDE SEQUENCE [LARGE SCALE GENOMIC DNA]</scope>
    <source>
        <strain evidence="5 6">C5-26</strain>
    </source>
</reference>
<dbReference type="InterPro" id="IPR036390">
    <property type="entry name" value="WH_DNA-bd_sf"/>
</dbReference>
<accession>A0A563DTQ1</accession>
<evidence type="ECO:0000313" key="6">
    <source>
        <dbReference type="Proteomes" id="UP000320244"/>
    </source>
</evidence>
<dbReference type="PRINTS" id="PR00598">
    <property type="entry name" value="HTHMARR"/>
</dbReference>
<dbReference type="OrthoDB" id="122135at2"/>
<reference evidence="5 6" key="1">
    <citation type="submission" date="2019-05" db="EMBL/GenBank/DDBJ databases">
        <authorList>
            <person name="Lee S.D."/>
        </authorList>
    </citation>
    <scope>NUCLEOTIDE SEQUENCE [LARGE SCALE GENOMIC DNA]</scope>
    <source>
        <strain evidence="5 6">C5-26</strain>
    </source>
</reference>
<dbReference type="InterPro" id="IPR036388">
    <property type="entry name" value="WH-like_DNA-bd_sf"/>
</dbReference>
<dbReference type="SUPFAM" id="SSF46785">
    <property type="entry name" value="Winged helix' DNA-binding domain"/>
    <property type="match status" value="1"/>
</dbReference>
<sequence>MDSTDDLAMPFLLMSAFRGLVDAVHAELEAAGYPDVRAAHGFAMQAIGRGCTGVELAERLGVSKQAAAKTAHALERMGLISRVQSPRDRRERLLAPTARGEDMLRRSAAAFGRQIKDWRTRVGDDHVSATLTTLAHATPGRRGPTDLSDWV</sequence>
<dbReference type="GO" id="GO:0003700">
    <property type="term" value="F:DNA-binding transcription factor activity"/>
    <property type="evidence" value="ECO:0007669"/>
    <property type="project" value="InterPro"/>
</dbReference>
<keyword evidence="1" id="KW-0805">Transcription regulation</keyword>
<dbReference type="Pfam" id="PF12802">
    <property type="entry name" value="MarR_2"/>
    <property type="match status" value="1"/>
</dbReference>
<dbReference type="InterPro" id="IPR000835">
    <property type="entry name" value="HTH_MarR-typ"/>
</dbReference>
<gene>
    <name evidence="5" type="ORF">FGL98_21650</name>
</gene>
<evidence type="ECO:0000256" key="1">
    <source>
        <dbReference type="ARBA" id="ARBA00023015"/>
    </source>
</evidence>
<keyword evidence="3" id="KW-0804">Transcription</keyword>
<evidence type="ECO:0000313" key="5">
    <source>
        <dbReference type="EMBL" id="TWP33303.1"/>
    </source>
</evidence>
<keyword evidence="6" id="KW-1185">Reference proteome</keyword>
<feature type="domain" description="HTH marR-type" evidence="4">
    <location>
        <begin position="29"/>
        <end position="127"/>
    </location>
</feature>